<proteinExistence type="inferred from homology"/>
<dbReference type="PRINTS" id="PR00475">
    <property type="entry name" value="HEXOKINASE"/>
</dbReference>
<evidence type="ECO:0000259" key="11">
    <source>
        <dbReference type="Pfam" id="PF03727"/>
    </source>
</evidence>
<comment type="pathway">
    <text evidence="2">Carbohydrate metabolism.</text>
</comment>
<dbReference type="GO" id="GO:0005829">
    <property type="term" value="C:cytosol"/>
    <property type="evidence" value="ECO:0007669"/>
    <property type="project" value="TreeGrafter"/>
</dbReference>
<dbReference type="RefSeq" id="WP_039207761.1">
    <property type="nucleotide sequence ID" value="NZ_JSCE01000123.1"/>
</dbReference>
<dbReference type="GO" id="GO:0005524">
    <property type="term" value="F:ATP binding"/>
    <property type="evidence" value="ECO:0007669"/>
    <property type="project" value="UniProtKB-KW"/>
</dbReference>
<comment type="caution">
    <text evidence="12">The sequence shown here is derived from an EMBL/GenBank/DDBJ whole genome shotgun (WGS) entry which is preliminary data.</text>
</comment>
<dbReference type="Pfam" id="PF00349">
    <property type="entry name" value="Hexokinase_1"/>
    <property type="match status" value="1"/>
</dbReference>
<evidence type="ECO:0000256" key="6">
    <source>
        <dbReference type="ARBA" id="ARBA00022777"/>
    </source>
</evidence>
<comment type="catalytic activity">
    <reaction evidence="9">
        <text>D-fructose + ATP = D-fructose 6-phosphate + ADP + H(+)</text>
        <dbReference type="Rhea" id="RHEA:16125"/>
        <dbReference type="ChEBI" id="CHEBI:15378"/>
        <dbReference type="ChEBI" id="CHEBI:30616"/>
        <dbReference type="ChEBI" id="CHEBI:37721"/>
        <dbReference type="ChEBI" id="CHEBI:61527"/>
        <dbReference type="ChEBI" id="CHEBI:456216"/>
        <dbReference type="EC" id="2.7.1.1"/>
    </reaction>
    <physiologicalReaction direction="left-to-right" evidence="9">
        <dbReference type="Rhea" id="RHEA:16126"/>
    </physiologicalReaction>
</comment>
<evidence type="ECO:0000256" key="8">
    <source>
        <dbReference type="ARBA" id="ARBA00023152"/>
    </source>
</evidence>
<keyword evidence="7" id="KW-0067">ATP-binding</keyword>
<keyword evidence="4" id="KW-0808">Transferase</keyword>
<keyword evidence="5" id="KW-0547">Nucleotide-binding</keyword>
<protein>
    <submittedName>
        <fullName evidence="12">Hexokinase</fullName>
    </submittedName>
</protein>
<dbReference type="eggNOG" id="COG5026">
    <property type="taxonomic scope" value="Bacteria"/>
</dbReference>
<dbReference type="AlphaFoldDB" id="A0A0B2JZS4"/>
<dbReference type="CDD" id="cd24000">
    <property type="entry name" value="ASKHA_NBD_HK"/>
    <property type="match status" value="1"/>
</dbReference>
<keyword evidence="8" id="KW-0324">Glycolysis</keyword>
<keyword evidence="13" id="KW-1185">Reference proteome</keyword>
<dbReference type="GO" id="GO:0004340">
    <property type="term" value="F:glucokinase activity"/>
    <property type="evidence" value="ECO:0007669"/>
    <property type="project" value="TreeGrafter"/>
</dbReference>
<evidence type="ECO:0000256" key="3">
    <source>
        <dbReference type="ARBA" id="ARBA00009225"/>
    </source>
</evidence>
<evidence type="ECO:0000256" key="1">
    <source>
        <dbReference type="ARBA" id="ARBA00004921"/>
    </source>
</evidence>
<dbReference type="GO" id="GO:0005536">
    <property type="term" value="F:D-glucose binding"/>
    <property type="evidence" value="ECO:0007669"/>
    <property type="project" value="InterPro"/>
</dbReference>
<gene>
    <name evidence="12" type="ORF">NZ47_06125</name>
</gene>
<dbReference type="InterPro" id="IPR043129">
    <property type="entry name" value="ATPase_NBD"/>
</dbReference>
<feature type="domain" description="Hexokinase N-terminal" evidence="10">
    <location>
        <begin position="9"/>
        <end position="204"/>
    </location>
</feature>
<dbReference type="Pfam" id="PF03727">
    <property type="entry name" value="Hexokinase_2"/>
    <property type="match status" value="1"/>
</dbReference>
<evidence type="ECO:0000256" key="7">
    <source>
        <dbReference type="ARBA" id="ARBA00022840"/>
    </source>
</evidence>
<organism evidence="12 13">
    <name type="scientific">Anaerovibrio lipolyticus</name>
    <dbReference type="NCBI Taxonomy" id="82374"/>
    <lineage>
        <taxon>Bacteria</taxon>
        <taxon>Bacillati</taxon>
        <taxon>Bacillota</taxon>
        <taxon>Negativicutes</taxon>
        <taxon>Selenomonadales</taxon>
        <taxon>Selenomonadaceae</taxon>
        <taxon>Anaerovibrio</taxon>
    </lineage>
</organism>
<dbReference type="Gene3D" id="3.30.420.40">
    <property type="match status" value="1"/>
</dbReference>
<sequence>MAFNEVLYKEIMEELDISKEFITDVAGAFRWDLEQGLKKSEYSSLPMLPSFIGLPAGNEKGEYLAVDFGGTNVRASVVRLMGNSTFEVLRWVEKPLVTAEYNLINSSASSDDLFDFLAEAVGEAVEGDREKPYFLGHTFSFGTEQKDINRARLIKWAKEFAVPGVEGEDINALLEKALIRKGFGNIKPVAILNDTVAVLLASAYNYPDTRIGCIYATGYNTCYMEVMPDVGRPACIINMESGAFSKMIPSKWDLELDRASEQPGRQRLEKMVSGKYIGELFSRLTKELLDLSQKPSFSTVDMSAIMENSSESVKIFVDTLGNVAEDEEIIEKLRNLAKAITIRSARIVAASWAGTLWHIAGSGRVEPQHIAVDGSLFQHMPYVQENVRRALYEIMGAEAGGLEPVLVKDGSSIGAAIAAAVATCH</sequence>
<dbReference type="Gene3D" id="3.40.367.20">
    <property type="match status" value="1"/>
</dbReference>
<evidence type="ECO:0000313" key="12">
    <source>
        <dbReference type="EMBL" id="KHM52208.1"/>
    </source>
</evidence>
<dbReference type="PANTHER" id="PTHR19443:SF16">
    <property type="entry name" value="HEXOKINASE TYPE 1-RELATED"/>
    <property type="match status" value="1"/>
</dbReference>
<dbReference type="SUPFAM" id="SSF53067">
    <property type="entry name" value="Actin-like ATPase domain"/>
    <property type="match status" value="2"/>
</dbReference>
<feature type="domain" description="Hexokinase C-terminal" evidence="11">
    <location>
        <begin position="210"/>
        <end position="421"/>
    </location>
</feature>
<dbReference type="UniPathway" id="UPA00109">
    <property type="reaction ID" value="UER00180"/>
</dbReference>
<evidence type="ECO:0000256" key="5">
    <source>
        <dbReference type="ARBA" id="ARBA00022741"/>
    </source>
</evidence>
<dbReference type="GO" id="GO:0006006">
    <property type="term" value="P:glucose metabolic process"/>
    <property type="evidence" value="ECO:0007669"/>
    <property type="project" value="TreeGrafter"/>
</dbReference>
<dbReference type="Proteomes" id="UP000030993">
    <property type="component" value="Unassembled WGS sequence"/>
</dbReference>
<dbReference type="GO" id="GO:0006096">
    <property type="term" value="P:glycolytic process"/>
    <property type="evidence" value="ECO:0007669"/>
    <property type="project" value="UniProtKB-UniPathway"/>
</dbReference>
<evidence type="ECO:0000256" key="4">
    <source>
        <dbReference type="ARBA" id="ARBA00022679"/>
    </source>
</evidence>
<dbReference type="PANTHER" id="PTHR19443">
    <property type="entry name" value="HEXOKINASE"/>
    <property type="match status" value="1"/>
</dbReference>
<evidence type="ECO:0000259" key="10">
    <source>
        <dbReference type="Pfam" id="PF00349"/>
    </source>
</evidence>
<dbReference type="EMBL" id="JSCE01000123">
    <property type="protein sequence ID" value="KHM52208.1"/>
    <property type="molecule type" value="Genomic_DNA"/>
</dbReference>
<dbReference type="InterPro" id="IPR022673">
    <property type="entry name" value="Hexokinase_C"/>
</dbReference>
<dbReference type="STRING" id="82374.NZ47_06125"/>
<dbReference type="GO" id="GO:0001678">
    <property type="term" value="P:intracellular glucose homeostasis"/>
    <property type="evidence" value="ECO:0007669"/>
    <property type="project" value="InterPro"/>
</dbReference>
<dbReference type="InterPro" id="IPR022672">
    <property type="entry name" value="Hexokinase_N"/>
</dbReference>
<comment type="similarity">
    <text evidence="3">Belongs to the hexokinase family.</text>
</comment>
<keyword evidence="6 12" id="KW-0418">Kinase</keyword>
<dbReference type="PROSITE" id="PS51748">
    <property type="entry name" value="HEXOKINASE_2"/>
    <property type="match status" value="1"/>
</dbReference>
<dbReference type="InterPro" id="IPR001312">
    <property type="entry name" value="Hexokinase"/>
</dbReference>
<evidence type="ECO:0000256" key="2">
    <source>
        <dbReference type="ARBA" id="ARBA00005007"/>
    </source>
</evidence>
<evidence type="ECO:0000313" key="13">
    <source>
        <dbReference type="Proteomes" id="UP000030993"/>
    </source>
</evidence>
<dbReference type="GO" id="GO:0008865">
    <property type="term" value="F:fructokinase activity"/>
    <property type="evidence" value="ECO:0007669"/>
    <property type="project" value="TreeGrafter"/>
</dbReference>
<reference evidence="12 13" key="1">
    <citation type="journal article" date="2013" name="PLoS ONE">
        <title>Identification and characterization of three novel lipases belonging to families II and V from Anaerovibrio lipolyticus 5ST.</title>
        <authorList>
            <person name="Prive F."/>
            <person name="Kaderbhai N.N."/>
            <person name="Girdwood S."/>
            <person name="Worgan H.J."/>
            <person name="Pinloche E."/>
            <person name="Scollan N.D."/>
            <person name="Huws S.A."/>
            <person name="Newbold C.J."/>
        </authorList>
    </citation>
    <scope>NUCLEOTIDE SEQUENCE [LARGE SCALE GENOMIC DNA]</scope>
    <source>
        <strain evidence="12 13">5S</strain>
    </source>
</reference>
<evidence type="ECO:0000256" key="9">
    <source>
        <dbReference type="ARBA" id="ARBA00047905"/>
    </source>
</evidence>
<name>A0A0B2JZS4_9FIRM</name>
<comment type="pathway">
    <text evidence="1">Carbohydrate degradation.</text>
</comment>
<accession>A0A0B2JZS4</accession>